<protein>
    <submittedName>
        <fullName evidence="2">Uncharacterized protein</fullName>
    </submittedName>
</protein>
<dbReference type="AlphaFoldDB" id="A0A166MHN2"/>
<evidence type="ECO:0000256" key="1">
    <source>
        <dbReference type="SAM" id="Phobius"/>
    </source>
</evidence>
<keyword evidence="1" id="KW-1133">Transmembrane helix</keyword>
<organism evidence="2 3">
    <name type="scientific">Exidia glandulosa HHB12029</name>
    <dbReference type="NCBI Taxonomy" id="1314781"/>
    <lineage>
        <taxon>Eukaryota</taxon>
        <taxon>Fungi</taxon>
        <taxon>Dikarya</taxon>
        <taxon>Basidiomycota</taxon>
        <taxon>Agaricomycotina</taxon>
        <taxon>Agaricomycetes</taxon>
        <taxon>Auriculariales</taxon>
        <taxon>Exidiaceae</taxon>
        <taxon>Exidia</taxon>
    </lineage>
</organism>
<proteinExistence type="predicted"/>
<keyword evidence="1" id="KW-0812">Transmembrane</keyword>
<accession>A0A166MHN2</accession>
<feature type="transmembrane region" description="Helical" evidence="1">
    <location>
        <begin position="20"/>
        <end position="43"/>
    </location>
</feature>
<evidence type="ECO:0000313" key="2">
    <source>
        <dbReference type="EMBL" id="KZV78042.1"/>
    </source>
</evidence>
<dbReference type="InParanoid" id="A0A166MHN2"/>
<evidence type="ECO:0000313" key="3">
    <source>
        <dbReference type="Proteomes" id="UP000077266"/>
    </source>
</evidence>
<sequence>MFLPPPPDPPALPPAPSIFDLGGTVALVVSALFAGGILGGFLIRILCVNGARVTQETDETDHDAELVAAAASLERCVRIQRRGISRPQRFPLDDSLEDFAKFPRTPPLPPYEFGRRSPIDQADAAAAYAAPAVAPAVAPAAAPAVAPAAAPAVRERKEAHNSVDSVDTIESAYPPGLDPFARISNEYILDVARNLAAAQSTMADKWG</sequence>
<name>A0A166MHN2_EXIGL</name>
<gene>
    <name evidence="2" type="ORF">EXIGLDRAFT_784377</name>
</gene>
<reference evidence="2 3" key="1">
    <citation type="journal article" date="2016" name="Mol. Biol. Evol.">
        <title>Comparative Genomics of Early-Diverging Mushroom-Forming Fungi Provides Insights into the Origins of Lignocellulose Decay Capabilities.</title>
        <authorList>
            <person name="Nagy L.G."/>
            <person name="Riley R."/>
            <person name="Tritt A."/>
            <person name="Adam C."/>
            <person name="Daum C."/>
            <person name="Floudas D."/>
            <person name="Sun H."/>
            <person name="Yadav J.S."/>
            <person name="Pangilinan J."/>
            <person name="Larsson K.H."/>
            <person name="Matsuura K."/>
            <person name="Barry K."/>
            <person name="Labutti K."/>
            <person name="Kuo R."/>
            <person name="Ohm R.A."/>
            <person name="Bhattacharya S.S."/>
            <person name="Shirouzu T."/>
            <person name="Yoshinaga Y."/>
            <person name="Martin F.M."/>
            <person name="Grigoriev I.V."/>
            <person name="Hibbett D.S."/>
        </authorList>
    </citation>
    <scope>NUCLEOTIDE SEQUENCE [LARGE SCALE GENOMIC DNA]</scope>
    <source>
        <strain evidence="2 3">HHB12029</strain>
    </source>
</reference>
<dbReference type="EMBL" id="KV427184">
    <property type="protein sequence ID" value="KZV78042.1"/>
    <property type="molecule type" value="Genomic_DNA"/>
</dbReference>
<keyword evidence="3" id="KW-1185">Reference proteome</keyword>
<keyword evidence="1" id="KW-0472">Membrane</keyword>
<dbReference type="Proteomes" id="UP000077266">
    <property type="component" value="Unassembled WGS sequence"/>
</dbReference>